<accession>A0AAD8YBU4</accession>
<evidence type="ECO:0000313" key="2">
    <source>
        <dbReference type="Proteomes" id="UP001224775"/>
    </source>
</evidence>
<dbReference type="CDD" id="cd08161">
    <property type="entry name" value="SET"/>
    <property type="match status" value="1"/>
</dbReference>
<gene>
    <name evidence="1" type="ORF">QTG54_006192</name>
</gene>
<dbReference type="SUPFAM" id="SSF82199">
    <property type="entry name" value="SET domain"/>
    <property type="match status" value="1"/>
</dbReference>
<dbReference type="EMBL" id="JATAAI010000009">
    <property type="protein sequence ID" value="KAK1743571.1"/>
    <property type="molecule type" value="Genomic_DNA"/>
</dbReference>
<dbReference type="InterPro" id="IPR046341">
    <property type="entry name" value="SET_dom_sf"/>
</dbReference>
<dbReference type="Gene3D" id="2.170.270.10">
    <property type="entry name" value="SET domain"/>
    <property type="match status" value="1"/>
</dbReference>
<evidence type="ECO:0000313" key="1">
    <source>
        <dbReference type="EMBL" id="KAK1743571.1"/>
    </source>
</evidence>
<reference evidence="1" key="1">
    <citation type="submission" date="2023-06" db="EMBL/GenBank/DDBJ databases">
        <title>Survivors Of The Sea: Transcriptome response of Skeletonema marinoi to long-term dormancy.</title>
        <authorList>
            <person name="Pinder M.I.M."/>
            <person name="Kourtchenko O."/>
            <person name="Robertson E.K."/>
            <person name="Larsson T."/>
            <person name="Maumus F."/>
            <person name="Osuna-Cruz C.M."/>
            <person name="Vancaester E."/>
            <person name="Stenow R."/>
            <person name="Vandepoele K."/>
            <person name="Ploug H."/>
            <person name="Bruchert V."/>
            <person name="Godhe A."/>
            <person name="Topel M."/>
        </authorList>
    </citation>
    <scope>NUCLEOTIDE SEQUENCE</scope>
    <source>
        <strain evidence="1">R05AC</strain>
    </source>
</reference>
<evidence type="ECO:0008006" key="3">
    <source>
        <dbReference type="Google" id="ProtNLM"/>
    </source>
</evidence>
<organism evidence="1 2">
    <name type="scientific">Skeletonema marinoi</name>
    <dbReference type="NCBI Taxonomy" id="267567"/>
    <lineage>
        <taxon>Eukaryota</taxon>
        <taxon>Sar</taxon>
        <taxon>Stramenopiles</taxon>
        <taxon>Ochrophyta</taxon>
        <taxon>Bacillariophyta</taxon>
        <taxon>Coscinodiscophyceae</taxon>
        <taxon>Thalassiosirophycidae</taxon>
        <taxon>Thalassiosirales</taxon>
        <taxon>Skeletonemataceae</taxon>
        <taxon>Skeletonema</taxon>
        <taxon>Skeletonema marinoi-dohrnii complex</taxon>
    </lineage>
</organism>
<name>A0AAD8YBU4_9STRA</name>
<sequence length="189" mass="22194">MLEFVASRDIQPGEEVFIDYGEEWQNAWDEHVKKWEPISKDINLTRWTEKRDTPSGDPVTVYELNKKYVPVRTWAEQQANPAMSMILHISSLQLRHMFIDGDDDYHMLDCQVMEHTNENERKDDITNNNKHLYVVKIDVKKTVENATSFHDHYLITDVHRGAIEFIEKPYTSDSGCLFEECISTRNEAT</sequence>
<proteinExistence type="predicted"/>
<keyword evidence="2" id="KW-1185">Reference proteome</keyword>
<comment type="caution">
    <text evidence="1">The sequence shown here is derived from an EMBL/GenBank/DDBJ whole genome shotgun (WGS) entry which is preliminary data.</text>
</comment>
<protein>
    <recommendedName>
        <fullName evidence="3">SET domain-containing protein</fullName>
    </recommendedName>
</protein>
<dbReference type="Proteomes" id="UP001224775">
    <property type="component" value="Unassembled WGS sequence"/>
</dbReference>
<dbReference type="AlphaFoldDB" id="A0AAD8YBU4"/>